<comment type="cofactor">
    <cofactor evidence="1">
        <name>pyridoxal 5'-phosphate</name>
        <dbReference type="ChEBI" id="CHEBI:597326"/>
    </cofactor>
</comment>
<evidence type="ECO:0000313" key="6">
    <source>
        <dbReference type="EMBL" id="MFD2546180.1"/>
    </source>
</evidence>
<evidence type="ECO:0000256" key="2">
    <source>
        <dbReference type="ARBA" id="ARBA00010008"/>
    </source>
</evidence>
<dbReference type="PANTHER" id="PTHR13693">
    <property type="entry name" value="CLASS II AMINOTRANSFERASE/8-AMINO-7-OXONONANOATE SYNTHASE"/>
    <property type="match status" value="1"/>
</dbReference>
<feature type="domain" description="Aminotransferase class I/classII large" evidence="5">
    <location>
        <begin position="30"/>
        <end position="359"/>
    </location>
</feature>
<evidence type="ECO:0000256" key="3">
    <source>
        <dbReference type="ARBA" id="ARBA00022679"/>
    </source>
</evidence>
<keyword evidence="7" id="KW-1185">Reference proteome</keyword>
<dbReference type="Gene3D" id="3.90.1150.10">
    <property type="entry name" value="Aspartate Aminotransferase, domain 1"/>
    <property type="match status" value="1"/>
</dbReference>
<dbReference type="Proteomes" id="UP001597545">
    <property type="component" value="Unassembled WGS sequence"/>
</dbReference>
<keyword evidence="3" id="KW-0808">Transferase</keyword>
<dbReference type="PANTHER" id="PTHR13693:SF77">
    <property type="entry name" value="8-AMINO-7-OXONONANOATE SYNTHASE"/>
    <property type="match status" value="1"/>
</dbReference>
<dbReference type="InterPro" id="IPR050087">
    <property type="entry name" value="AON_synthase_class-II"/>
</dbReference>
<evidence type="ECO:0000313" key="7">
    <source>
        <dbReference type="Proteomes" id="UP001597545"/>
    </source>
</evidence>
<dbReference type="Gene3D" id="3.40.640.10">
    <property type="entry name" value="Type I PLP-dependent aspartate aminotransferase-like (Major domain)"/>
    <property type="match status" value="1"/>
</dbReference>
<gene>
    <name evidence="6" type="ORF">ACFSR5_00830</name>
</gene>
<dbReference type="EMBL" id="JBHULR010000001">
    <property type="protein sequence ID" value="MFD2546180.1"/>
    <property type="molecule type" value="Genomic_DNA"/>
</dbReference>
<dbReference type="InterPro" id="IPR015422">
    <property type="entry name" value="PyrdxlP-dep_Trfase_small"/>
</dbReference>
<keyword evidence="4" id="KW-0663">Pyridoxal phosphate</keyword>
<dbReference type="InterPro" id="IPR015421">
    <property type="entry name" value="PyrdxlP-dep_Trfase_major"/>
</dbReference>
<dbReference type="Pfam" id="PF00155">
    <property type="entry name" value="Aminotran_1_2"/>
    <property type="match status" value="1"/>
</dbReference>
<dbReference type="InterPro" id="IPR015424">
    <property type="entry name" value="PyrdxlP-dep_Trfase"/>
</dbReference>
<comment type="similarity">
    <text evidence="2">Belongs to the class-II pyridoxal-phosphate-dependent aminotransferase family. BioF subfamily.</text>
</comment>
<dbReference type="RefSeq" id="WP_380899717.1">
    <property type="nucleotide sequence ID" value="NZ_JBHUEG010000002.1"/>
</dbReference>
<accession>A0ABW5KD30</accession>
<comment type="caution">
    <text evidence="6">The sequence shown here is derived from an EMBL/GenBank/DDBJ whole genome shotgun (WGS) entry which is preliminary data.</text>
</comment>
<organism evidence="6 7">
    <name type="scientific">Sphingobacterium suaedae</name>
    <dbReference type="NCBI Taxonomy" id="1686402"/>
    <lineage>
        <taxon>Bacteria</taxon>
        <taxon>Pseudomonadati</taxon>
        <taxon>Bacteroidota</taxon>
        <taxon>Sphingobacteriia</taxon>
        <taxon>Sphingobacteriales</taxon>
        <taxon>Sphingobacteriaceae</taxon>
        <taxon>Sphingobacterium</taxon>
    </lineage>
</organism>
<dbReference type="GO" id="GO:0008483">
    <property type="term" value="F:transaminase activity"/>
    <property type="evidence" value="ECO:0007669"/>
    <property type="project" value="UniProtKB-KW"/>
</dbReference>
<evidence type="ECO:0000256" key="1">
    <source>
        <dbReference type="ARBA" id="ARBA00001933"/>
    </source>
</evidence>
<dbReference type="InterPro" id="IPR004839">
    <property type="entry name" value="Aminotransferase_I/II_large"/>
</dbReference>
<evidence type="ECO:0000259" key="5">
    <source>
        <dbReference type="Pfam" id="PF00155"/>
    </source>
</evidence>
<reference evidence="7" key="1">
    <citation type="journal article" date="2019" name="Int. J. Syst. Evol. Microbiol.">
        <title>The Global Catalogue of Microorganisms (GCM) 10K type strain sequencing project: providing services to taxonomists for standard genome sequencing and annotation.</title>
        <authorList>
            <consortium name="The Broad Institute Genomics Platform"/>
            <consortium name="The Broad Institute Genome Sequencing Center for Infectious Disease"/>
            <person name="Wu L."/>
            <person name="Ma J."/>
        </authorList>
    </citation>
    <scope>NUCLEOTIDE SEQUENCE [LARGE SCALE GENOMIC DNA]</scope>
    <source>
        <strain evidence="7">KCTC 42662</strain>
    </source>
</reference>
<keyword evidence="6" id="KW-0032">Aminotransferase</keyword>
<name>A0ABW5KD30_9SPHI</name>
<protein>
    <submittedName>
        <fullName evidence="6">Aminotransferase class I/II-fold pyridoxal phosphate-dependent enzyme</fullName>
    </submittedName>
</protein>
<dbReference type="SUPFAM" id="SSF53383">
    <property type="entry name" value="PLP-dependent transferases"/>
    <property type="match status" value="1"/>
</dbReference>
<evidence type="ECO:0000256" key="4">
    <source>
        <dbReference type="ARBA" id="ARBA00022898"/>
    </source>
</evidence>
<sequence>MKPLLEQIRRLLEHRQQAGTLRDLQPPSGYIDFYSNDYLGFSRDTQFQKRLVSLLSNYPQCLTGVSGSRVIVGDSVQHLEIESWLAQQHRVEAALLFGSGYLANLALFSCIVGWHDTIIVDECIHRSVHDGCGLSRAKKWKFRHNDLDHLESLLKKASGNIIVAVESLYSMEGDLAPLIDLVTLTEQYDAHLIVDEAHAVGVFDYGLVAYHGLQSKVFATLVAFGKAMGIRGGALLGSRLMKSYVVNYASTFVYTTGIPLFQALEIREAYRYLKECPERRTALQEAIARFRIYGLSSTSAKCSPIQIVSITGTEHVRRVSSIAQQNGLAVYPIVAPTVREGSECLRICLHAFNKAEEIDLLGNLLRQNI</sequence>
<proteinExistence type="inferred from homology"/>